<gene>
    <name evidence="1" type="ORF">NDU88_005119</name>
</gene>
<protein>
    <submittedName>
        <fullName evidence="1">Uncharacterized protein</fullName>
    </submittedName>
</protein>
<dbReference type="EMBL" id="JANPWB010000009">
    <property type="protein sequence ID" value="KAJ1152344.1"/>
    <property type="molecule type" value="Genomic_DNA"/>
</dbReference>
<dbReference type="Proteomes" id="UP001066276">
    <property type="component" value="Chromosome 5"/>
</dbReference>
<evidence type="ECO:0000313" key="2">
    <source>
        <dbReference type="Proteomes" id="UP001066276"/>
    </source>
</evidence>
<proteinExistence type="predicted"/>
<comment type="caution">
    <text evidence="1">The sequence shown here is derived from an EMBL/GenBank/DDBJ whole genome shotgun (WGS) entry which is preliminary data.</text>
</comment>
<reference evidence="1" key="1">
    <citation type="journal article" date="2022" name="bioRxiv">
        <title>Sequencing and chromosome-scale assembly of the giantPleurodeles waltlgenome.</title>
        <authorList>
            <person name="Brown T."/>
            <person name="Elewa A."/>
            <person name="Iarovenko S."/>
            <person name="Subramanian E."/>
            <person name="Araus A.J."/>
            <person name="Petzold A."/>
            <person name="Susuki M."/>
            <person name="Suzuki K.-i.T."/>
            <person name="Hayashi T."/>
            <person name="Toyoda A."/>
            <person name="Oliveira C."/>
            <person name="Osipova E."/>
            <person name="Leigh N.D."/>
            <person name="Simon A."/>
            <person name="Yun M.H."/>
        </authorList>
    </citation>
    <scope>NUCLEOTIDE SEQUENCE</scope>
    <source>
        <strain evidence="1">20211129_DDA</strain>
        <tissue evidence="1">Liver</tissue>
    </source>
</reference>
<dbReference type="AlphaFoldDB" id="A0AAV7RMD6"/>
<keyword evidence="2" id="KW-1185">Reference proteome</keyword>
<name>A0AAV7RMD6_PLEWA</name>
<accession>A0AAV7RMD6</accession>
<evidence type="ECO:0000313" key="1">
    <source>
        <dbReference type="EMBL" id="KAJ1152344.1"/>
    </source>
</evidence>
<organism evidence="1 2">
    <name type="scientific">Pleurodeles waltl</name>
    <name type="common">Iberian ribbed newt</name>
    <dbReference type="NCBI Taxonomy" id="8319"/>
    <lineage>
        <taxon>Eukaryota</taxon>
        <taxon>Metazoa</taxon>
        <taxon>Chordata</taxon>
        <taxon>Craniata</taxon>
        <taxon>Vertebrata</taxon>
        <taxon>Euteleostomi</taxon>
        <taxon>Amphibia</taxon>
        <taxon>Batrachia</taxon>
        <taxon>Caudata</taxon>
        <taxon>Salamandroidea</taxon>
        <taxon>Salamandridae</taxon>
        <taxon>Pleurodelinae</taxon>
        <taxon>Pleurodeles</taxon>
    </lineage>
</organism>
<sequence length="123" mass="13401">MKGCFCEKVSVRVNGRHSAFNQGASVGVHCFLELPTSCSLFRAWIVVGTPLRRGTPKENGKPDIQRIVVGTPLRRGTPKENGKPDIQVSVLVFALIIIEGVGSEGMHSDSREDPLMKTVLITE</sequence>